<dbReference type="InterPro" id="IPR050934">
    <property type="entry name" value="ITIH"/>
</dbReference>
<evidence type="ECO:0000256" key="2">
    <source>
        <dbReference type="ARBA" id="ARBA00010158"/>
    </source>
</evidence>
<dbReference type="Proteomes" id="UP000694388">
    <property type="component" value="Unplaced"/>
</dbReference>
<dbReference type="PROSITE" id="PS50234">
    <property type="entry name" value="VWFA"/>
    <property type="match status" value="1"/>
</dbReference>
<dbReference type="GO" id="GO:0005576">
    <property type="term" value="C:extracellular region"/>
    <property type="evidence" value="ECO:0007669"/>
    <property type="project" value="UniProtKB-SubCell"/>
</dbReference>
<sequence length="692" mass="78777">MELTYQELLQRKLGRYSHVISLRPHQLVRHFQVDVYIFEQQGLKFVEIEDFHSSHAVNLTRGEQKAHITFKPTLEDQRLCHNCLETKLNNDFTVHYDVNRDLNAGQIQIVNGYFVHFFAPVNLQPLPKNIVFIIDVSTSMWGSKIVQTREAMVTILDQLKPEDHFTLVKFSHHISTWNEEMTIANEENIEKAKEFSRQLTPSGMTNINDAILRGSAILRKAHKEEKLPPRSASILLLLTDGDPSYGETNKENIRRNVKNDLGEDVTLFCLGFGMNLDYGFLEKMALDNQGLARKIFEGADAPLQLKGFYDEVATPLLSKIYLEYPENAVENVTRSEFQTYFDGSELVVAGKIVNNSLDSFSTSITAKAELGNLTLITNVGVSDTENLLEKQHYIFGEFTEWLWAYLTIKQLLTQRMIEPDPEEKQRLTDRALEMSLHYGFVTPLTSMVITKRVKKAAPVLTAKKVPPSAGKRKVTGVDSDPHFIIMLPRQQQHVCFNIDEEPGRIINLLTDKENGISVNGQIIGAKKVDTKTGKLQTYIGRLGIVLSDLGIFIDISTESIVVHDSKGRTKFPWNNIFVKKENFSIQVSDQDKFFIFLPIDTSFEVVLHRVWKKNEIHRSFLGFYTRGESQFSPRTHGLIGQFFKEPTIDISNIRPGPEFDKPIATMQVKVHTSSYQGTSNGLPDPQTRAAIW</sequence>
<keyword evidence="3" id="KW-0964">Secreted</keyword>
<dbReference type="InterPro" id="IPR010600">
    <property type="entry name" value="ITI_HC_C"/>
</dbReference>
<dbReference type="GO" id="GO:0004867">
    <property type="term" value="F:serine-type endopeptidase inhibitor activity"/>
    <property type="evidence" value="ECO:0007669"/>
    <property type="project" value="UniProtKB-KW"/>
</dbReference>
<dbReference type="InterPro" id="IPR036465">
    <property type="entry name" value="vWFA_dom_sf"/>
</dbReference>
<feature type="domain" description="VWFA" evidence="8">
    <location>
        <begin position="129"/>
        <end position="312"/>
    </location>
</feature>
<keyword evidence="7" id="KW-0325">Glycoprotein</keyword>
<dbReference type="PANTHER" id="PTHR10338">
    <property type="entry name" value="INTER-ALPHA-TRYPSIN INHIBITOR HEAVY CHAIN FAMILY MEMBER"/>
    <property type="match status" value="1"/>
</dbReference>
<evidence type="ECO:0000259" key="8">
    <source>
        <dbReference type="PROSITE" id="PS50234"/>
    </source>
</evidence>
<dbReference type="Gene3D" id="3.40.50.410">
    <property type="entry name" value="von Willebrand factor, type A domain"/>
    <property type="match status" value="1"/>
</dbReference>
<evidence type="ECO:0000256" key="5">
    <source>
        <dbReference type="ARBA" id="ARBA00022729"/>
    </source>
</evidence>
<organism evidence="9 10">
    <name type="scientific">Eptatretus burgeri</name>
    <name type="common">Inshore hagfish</name>
    <dbReference type="NCBI Taxonomy" id="7764"/>
    <lineage>
        <taxon>Eukaryota</taxon>
        <taxon>Metazoa</taxon>
        <taxon>Chordata</taxon>
        <taxon>Craniata</taxon>
        <taxon>Vertebrata</taxon>
        <taxon>Cyclostomata</taxon>
        <taxon>Myxini</taxon>
        <taxon>Myxiniformes</taxon>
        <taxon>Myxinidae</taxon>
        <taxon>Eptatretinae</taxon>
        <taxon>Eptatretus</taxon>
    </lineage>
</organism>
<keyword evidence="4" id="KW-0646">Protease inhibitor</keyword>
<evidence type="ECO:0000256" key="4">
    <source>
        <dbReference type="ARBA" id="ARBA00022690"/>
    </source>
</evidence>
<dbReference type="Pfam" id="PF06668">
    <property type="entry name" value="ITI_HC_C"/>
    <property type="match status" value="1"/>
</dbReference>
<name>A0A8C4QN46_EPTBU</name>
<evidence type="ECO:0000256" key="1">
    <source>
        <dbReference type="ARBA" id="ARBA00004613"/>
    </source>
</evidence>
<comment type="similarity">
    <text evidence="2">Belongs to the ITIH family.</text>
</comment>
<protein>
    <recommendedName>
        <fullName evidence="8">VWFA domain-containing protein</fullName>
    </recommendedName>
</protein>
<evidence type="ECO:0000256" key="3">
    <source>
        <dbReference type="ARBA" id="ARBA00022525"/>
    </source>
</evidence>
<evidence type="ECO:0000313" key="9">
    <source>
        <dbReference type="Ensembl" id="ENSEBUP00000018001.1"/>
    </source>
</evidence>
<dbReference type="FunFam" id="3.40.50.410:FF:000013">
    <property type="entry name" value="inter-alpha-trypsin inhibitor heavy chain H2"/>
    <property type="match status" value="1"/>
</dbReference>
<keyword evidence="5" id="KW-0732">Signal</keyword>
<keyword evidence="10" id="KW-1185">Reference proteome</keyword>
<dbReference type="GeneTree" id="ENSGT00940000154554"/>
<dbReference type="OMA" id="IFGHYIE"/>
<dbReference type="SMART" id="SM00327">
    <property type="entry name" value="VWA"/>
    <property type="match status" value="1"/>
</dbReference>
<dbReference type="PANTHER" id="PTHR10338:SF108">
    <property type="entry name" value="INTER-ALPHA-TRYPSIN INHIBITOR HEAVY CHAIN H4-LIKE PROTEIN"/>
    <property type="match status" value="1"/>
</dbReference>
<keyword evidence="6" id="KW-0722">Serine protease inhibitor</keyword>
<evidence type="ECO:0000313" key="10">
    <source>
        <dbReference type="Proteomes" id="UP000694388"/>
    </source>
</evidence>
<evidence type="ECO:0000256" key="6">
    <source>
        <dbReference type="ARBA" id="ARBA00022900"/>
    </source>
</evidence>
<proteinExistence type="inferred from homology"/>
<evidence type="ECO:0000256" key="7">
    <source>
        <dbReference type="ARBA" id="ARBA00023180"/>
    </source>
</evidence>
<dbReference type="SUPFAM" id="SSF53300">
    <property type="entry name" value="vWA-like"/>
    <property type="match status" value="1"/>
</dbReference>
<dbReference type="Pfam" id="PF00092">
    <property type="entry name" value="VWA"/>
    <property type="match status" value="1"/>
</dbReference>
<reference evidence="9" key="2">
    <citation type="submission" date="2025-09" db="UniProtKB">
        <authorList>
            <consortium name="Ensembl"/>
        </authorList>
    </citation>
    <scope>IDENTIFICATION</scope>
</reference>
<dbReference type="InterPro" id="IPR002035">
    <property type="entry name" value="VWF_A"/>
</dbReference>
<accession>A0A8C4QN46</accession>
<dbReference type="Ensembl" id="ENSEBUT00000018577.1">
    <property type="protein sequence ID" value="ENSEBUP00000018001.1"/>
    <property type="gene ID" value="ENSEBUG00000011241.1"/>
</dbReference>
<comment type="subcellular location">
    <subcellularLocation>
        <location evidence="1">Secreted</location>
    </subcellularLocation>
</comment>
<dbReference type="GO" id="GO:0030212">
    <property type="term" value="P:hyaluronan metabolic process"/>
    <property type="evidence" value="ECO:0007669"/>
    <property type="project" value="InterPro"/>
</dbReference>
<reference evidence="9" key="1">
    <citation type="submission" date="2025-08" db="UniProtKB">
        <authorList>
            <consortium name="Ensembl"/>
        </authorList>
    </citation>
    <scope>IDENTIFICATION</scope>
</reference>
<dbReference type="AlphaFoldDB" id="A0A8C4QN46"/>